<organism evidence="1 2">
    <name type="scientific">Trichormus variabilis NIES-23</name>
    <dbReference type="NCBI Taxonomy" id="1973479"/>
    <lineage>
        <taxon>Bacteria</taxon>
        <taxon>Bacillati</taxon>
        <taxon>Cyanobacteriota</taxon>
        <taxon>Cyanophyceae</taxon>
        <taxon>Nostocales</taxon>
        <taxon>Nostocaceae</taxon>
        <taxon>Trichormus</taxon>
    </lineage>
</organism>
<proteinExistence type="predicted"/>
<dbReference type="EMBL" id="AP018216">
    <property type="protein sequence ID" value="BAY71366.1"/>
    <property type="molecule type" value="Genomic_DNA"/>
</dbReference>
<name>A0A1Z4KQT1_ANAVA</name>
<accession>A0A1Z4KQT1</accession>
<reference evidence="1 2" key="1">
    <citation type="submission" date="2017-06" db="EMBL/GenBank/DDBJ databases">
        <title>Genome sequencing of cyanobaciteial culture collection at National Institute for Environmental Studies (NIES).</title>
        <authorList>
            <person name="Hirose Y."/>
            <person name="Shimura Y."/>
            <person name="Fujisawa T."/>
            <person name="Nakamura Y."/>
            <person name="Kawachi M."/>
        </authorList>
    </citation>
    <scope>NUCLEOTIDE SEQUENCE [LARGE SCALE GENOMIC DNA]</scope>
    <source>
        <strain evidence="1 2">NIES-23</strain>
    </source>
</reference>
<gene>
    <name evidence="1" type="ORF">NIES23_41840</name>
</gene>
<evidence type="ECO:0000313" key="2">
    <source>
        <dbReference type="Proteomes" id="UP000217507"/>
    </source>
</evidence>
<dbReference type="Proteomes" id="UP000217507">
    <property type="component" value="Chromosome"/>
</dbReference>
<protein>
    <submittedName>
        <fullName evidence="1">Uncharacterized protein</fullName>
    </submittedName>
</protein>
<evidence type="ECO:0000313" key="1">
    <source>
        <dbReference type="EMBL" id="BAY71366.1"/>
    </source>
</evidence>
<dbReference type="AlphaFoldDB" id="A0A1Z4KQT1"/>
<sequence length="63" mass="7307">MRSGLSPDIARYNDIMKQFYTEQNMNVAGDWSEHSAEIIATLDYLKGCKNLRETLNNFGFKLF</sequence>